<organism evidence="14 15">
    <name type="scientific">Athelia psychrophila</name>
    <dbReference type="NCBI Taxonomy" id="1759441"/>
    <lineage>
        <taxon>Eukaryota</taxon>
        <taxon>Fungi</taxon>
        <taxon>Dikarya</taxon>
        <taxon>Basidiomycota</taxon>
        <taxon>Agaricomycotina</taxon>
        <taxon>Agaricomycetes</taxon>
        <taxon>Agaricomycetidae</taxon>
        <taxon>Atheliales</taxon>
        <taxon>Atheliaceae</taxon>
        <taxon>Athelia</taxon>
    </lineage>
</organism>
<dbReference type="InterPro" id="IPR050747">
    <property type="entry name" value="Mitochondrial_chaperone_BCS1"/>
</dbReference>
<dbReference type="Gene3D" id="3.40.50.300">
    <property type="entry name" value="P-loop containing nucleotide triphosphate hydrolases"/>
    <property type="match status" value="1"/>
</dbReference>
<dbReference type="Pfam" id="PF00004">
    <property type="entry name" value="AAA"/>
    <property type="match status" value="1"/>
</dbReference>
<feature type="domain" description="BCS1 N-terminal" evidence="13">
    <location>
        <begin position="47"/>
        <end position="214"/>
    </location>
</feature>
<dbReference type="GO" id="GO:0016887">
    <property type="term" value="F:ATP hydrolysis activity"/>
    <property type="evidence" value="ECO:0007669"/>
    <property type="project" value="InterPro"/>
</dbReference>
<protein>
    <submittedName>
        <fullName evidence="14">AAA-domain-containing protein</fullName>
    </submittedName>
</protein>
<reference evidence="14 15" key="1">
    <citation type="journal article" date="2016" name="Mol. Biol. Evol.">
        <title>Comparative Genomics of Early-Diverging Mushroom-Forming Fungi Provides Insights into the Origins of Lignocellulose Decay Capabilities.</title>
        <authorList>
            <person name="Nagy L.G."/>
            <person name="Riley R."/>
            <person name="Tritt A."/>
            <person name="Adam C."/>
            <person name="Daum C."/>
            <person name="Floudas D."/>
            <person name="Sun H."/>
            <person name="Yadav J.S."/>
            <person name="Pangilinan J."/>
            <person name="Larsson K.H."/>
            <person name="Matsuura K."/>
            <person name="Barry K."/>
            <person name="Labutti K."/>
            <person name="Kuo R."/>
            <person name="Ohm R.A."/>
            <person name="Bhattacharya S.S."/>
            <person name="Shirouzu T."/>
            <person name="Yoshinaga Y."/>
            <person name="Martin F.M."/>
            <person name="Grigoriev I.V."/>
            <person name="Hibbett D.S."/>
        </authorList>
    </citation>
    <scope>NUCLEOTIDE SEQUENCE [LARGE SCALE GENOMIC DNA]</scope>
    <source>
        <strain evidence="14 15">CBS 109695</strain>
    </source>
</reference>
<evidence type="ECO:0000256" key="7">
    <source>
        <dbReference type="ARBA" id="ARBA00022840"/>
    </source>
</evidence>
<dbReference type="CDD" id="cd19510">
    <property type="entry name" value="RecA-like_BCS1"/>
    <property type="match status" value="1"/>
</dbReference>
<dbReference type="OrthoDB" id="10251412at2759"/>
<dbReference type="InterPro" id="IPR003593">
    <property type="entry name" value="AAA+_ATPase"/>
</dbReference>
<dbReference type="STRING" id="436010.A0A166RYW7"/>
<dbReference type="GO" id="GO:0005743">
    <property type="term" value="C:mitochondrial inner membrane"/>
    <property type="evidence" value="ECO:0007669"/>
    <property type="project" value="UniProtKB-SubCell"/>
</dbReference>
<evidence type="ECO:0000256" key="6">
    <source>
        <dbReference type="ARBA" id="ARBA00022801"/>
    </source>
</evidence>
<dbReference type="SMART" id="SM01024">
    <property type="entry name" value="BCS1_N"/>
    <property type="match status" value="1"/>
</dbReference>
<evidence type="ECO:0000256" key="3">
    <source>
        <dbReference type="ARBA" id="ARBA00022692"/>
    </source>
</evidence>
<dbReference type="EMBL" id="KV417501">
    <property type="protein sequence ID" value="KZP28813.1"/>
    <property type="molecule type" value="Genomic_DNA"/>
</dbReference>
<evidence type="ECO:0000256" key="9">
    <source>
        <dbReference type="ARBA" id="ARBA00023128"/>
    </source>
</evidence>
<dbReference type="Pfam" id="PF08740">
    <property type="entry name" value="BCS1_N"/>
    <property type="match status" value="1"/>
</dbReference>
<dbReference type="AlphaFoldDB" id="A0A166RYW7"/>
<keyword evidence="4" id="KW-0547">Nucleotide-binding</keyword>
<dbReference type="GO" id="GO:0005524">
    <property type="term" value="F:ATP binding"/>
    <property type="evidence" value="ECO:0007669"/>
    <property type="project" value="UniProtKB-KW"/>
</dbReference>
<evidence type="ECO:0000256" key="2">
    <source>
        <dbReference type="ARBA" id="ARBA00007448"/>
    </source>
</evidence>
<evidence type="ECO:0000259" key="12">
    <source>
        <dbReference type="SMART" id="SM00382"/>
    </source>
</evidence>
<keyword evidence="5" id="KW-0999">Mitochondrion inner membrane</keyword>
<dbReference type="PANTHER" id="PTHR23070">
    <property type="entry name" value="BCS1 AAA-TYPE ATPASE"/>
    <property type="match status" value="1"/>
</dbReference>
<dbReference type="InterPro" id="IPR003959">
    <property type="entry name" value="ATPase_AAA_core"/>
</dbReference>
<dbReference type="InterPro" id="IPR027417">
    <property type="entry name" value="P-loop_NTPase"/>
</dbReference>
<keyword evidence="6" id="KW-0378">Hydrolase</keyword>
<dbReference type="InterPro" id="IPR014851">
    <property type="entry name" value="BCS1_N"/>
</dbReference>
<comment type="subcellular location">
    <subcellularLocation>
        <location evidence="1">Mitochondrion inner membrane</location>
        <topology evidence="1">Single-pass membrane protein</topology>
    </subcellularLocation>
</comment>
<keyword evidence="8" id="KW-1133">Transmembrane helix</keyword>
<evidence type="ECO:0000256" key="8">
    <source>
        <dbReference type="ARBA" id="ARBA00022989"/>
    </source>
</evidence>
<evidence type="ECO:0000256" key="10">
    <source>
        <dbReference type="ARBA" id="ARBA00023136"/>
    </source>
</evidence>
<keyword evidence="15" id="KW-1185">Reference proteome</keyword>
<evidence type="ECO:0000313" key="15">
    <source>
        <dbReference type="Proteomes" id="UP000076532"/>
    </source>
</evidence>
<proteinExistence type="inferred from homology"/>
<evidence type="ECO:0000259" key="13">
    <source>
        <dbReference type="SMART" id="SM01024"/>
    </source>
</evidence>
<accession>A0A166RYW7</accession>
<dbReference type="SMART" id="SM00382">
    <property type="entry name" value="AAA"/>
    <property type="match status" value="1"/>
</dbReference>
<evidence type="ECO:0000313" key="14">
    <source>
        <dbReference type="EMBL" id="KZP28813.1"/>
    </source>
</evidence>
<keyword evidence="10" id="KW-0472">Membrane</keyword>
<keyword evidence="3" id="KW-0812">Transmembrane</keyword>
<gene>
    <name evidence="14" type="ORF">FIBSPDRAFT_908462</name>
</gene>
<dbReference type="SUPFAM" id="SSF52540">
    <property type="entry name" value="P-loop containing nucleoside triphosphate hydrolases"/>
    <property type="match status" value="1"/>
</dbReference>
<sequence length="483" mass="53357">MVSGQHPNGGSLTRSLVGVVSSAVEELKALGHWPLAHAHLSNTAKLLLLGPAIETCRRVFLWVMDRFRLKYCISARFMQGDPAFDWLNLFMASERVCRSGYFTVSAKSSSRKWGVNESNTAASAIASANADYVPVYDTPQLFRWNKYWVEILITLATRMYTLNMSALTELVEEARIRYLEVSKSYVTVFSTDAGSYGHVWSNVKQKPRRPLDTVILEDGMAESIVKDAMEFLQMEDYYVEAGIPHRRGYLLHGPPGVGKTSTIYAMAGELGLEIYSLSLASSHIDDSFLQRAMASIPKRSIVLIEDIDCAFRPRDEHASASGFPGFPPMMTPSSGVTLSGLLNMLDGVGSEEGKLFFATTNHIDRLDPALLRPGRIDRKIQYKLSTQRQAAALFQRFFPASRFASLPPGPSALTLGQLGEQFAAGVPDHTFSTAQLQGYLLTCKMQPLHAAQGIGAWVEEELEAMREERERKDSGAGAEGILL</sequence>
<dbReference type="Proteomes" id="UP000076532">
    <property type="component" value="Unassembled WGS sequence"/>
</dbReference>
<keyword evidence="7" id="KW-0067">ATP-binding</keyword>
<keyword evidence="9" id="KW-0496">Mitochondrion</keyword>
<dbReference type="InterPro" id="IPR057495">
    <property type="entry name" value="AAA_lid_BCS1"/>
</dbReference>
<comment type="similarity">
    <text evidence="2">Belongs to the AAA ATPase family. BCS1 subfamily.</text>
</comment>
<evidence type="ECO:0000256" key="1">
    <source>
        <dbReference type="ARBA" id="ARBA00004434"/>
    </source>
</evidence>
<dbReference type="Pfam" id="PF25426">
    <property type="entry name" value="AAA_lid_BCS1"/>
    <property type="match status" value="1"/>
</dbReference>
<feature type="domain" description="AAA+ ATPase" evidence="12">
    <location>
        <begin position="245"/>
        <end position="386"/>
    </location>
</feature>
<name>A0A166RYW7_9AGAM</name>
<evidence type="ECO:0000256" key="5">
    <source>
        <dbReference type="ARBA" id="ARBA00022792"/>
    </source>
</evidence>
<evidence type="ECO:0000256" key="4">
    <source>
        <dbReference type="ARBA" id="ARBA00022741"/>
    </source>
</evidence>
<comment type="catalytic activity">
    <reaction evidence="11">
        <text>ATP + H2O = ADP + phosphate + H(+)</text>
        <dbReference type="Rhea" id="RHEA:13065"/>
        <dbReference type="ChEBI" id="CHEBI:15377"/>
        <dbReference type="ChEBI" id="CHEBI:15378"/>
        <dbReference type="ChEBI" id="CHEBI:30616"/>
        <dbReference type="ChEBI" id="CHEBI:43474"/>
        <dbReference type="ChEBI" id="CHEBI:456216"/>
    </reaction>
    <physiologicalReaction direction="left-to-right" evidence="11">
        <dbReference type="Rhea" id="RHEA:13066"/>
    </physiologicalReaction>
</comment>
<evidence type="ECO:0000256" key="11">
    <source>
        <dbReference type="ARBA" id="ARBA00048778"/>
    </source>
</evidence>